<proteinExistence type="inferred from homology"/>
<feature type="transmembrane region" description="Helical" evidence="8">
    <location>
        <begin position="268"/>
        <end position="287"/>
    </location>
</feature>
<accession>A0A0T6BGJ3</accession>
<evidence type="ECO:0000256" key="6">
    <source>
        <dbReference type="ARBA" id="ARBA00023136"/>
    </source>
</evidence>
<dbReference type="OrthoDB" id="10035043at2759"/>
<dbReference type="Proteomes" id="UP000051574">
    <property type="component" value="Unassembled WGS sequence"/>
</dbReference>
<dbReference type="PANTHER" id="PTHR10778:SF13">
    <property type="entry name" value="ADENOSINE 3'-PHOSPHO 5'-PHOSPHOSULFATE TRANSPORTER 1"/>
    <property type="match status" value="1"/>
</dbReference>
<comment type="caution">
    <text evidence="9">The sequence shown here is derived from an EMBL/GenBank/DDBJ whole genome shotgun (WGS) entry which is preliminary data.</text>
</comment>
<feature type="transmembrane region" description="Helical" evidence="8">
    <location>
        <begin position="307"/>
        <end position="327"/>
    </location>
</feature>
<keyword evidence="5 8" id="KW-1133">Transmembrane helix</keyword>
<keyword evidence="10" id="KW-1185">Reference proteome</keyword>
<evidence type="ECO:0000256" key="7">
    <source>
        <dbReference type="ARBA" id="ARBA00039668"/>
    </source>
</evidence>
<keyword evidence="3" id="KW-0813">Transport</keyword>
<reference evidence="9 10" key="1">
    <citation type="submission" date="2015-09" db="EMBL/GenBank/DDBJ databases">
        <title>Draft genome of the scarab beetle Oryctes borbonicus.</title>
        <authorList>
            <person name="Meyer J.M."/>
            <person name="Markov G.V."/>
            <person name="Baskaran P."/>
            <person name="Herrmann M."/>
            <person name="Sommer R.J."/>
            <person name="Roedelsperger C."/>
        </authorList>
    </citation>
    <scope>NUCLEOTIDE SEQUENCE [LARGE SCALE GENOMIC DNA]</scope>
    <source>
        <strain evidence="9">OB123</strain>
        <tissue evidence="9">Whole animal</tissue>
    </source>
</reference>
<feature type="transmembrane region" description="Helical" evidence="8">
    <location>
        <begin position="9"/>
        <end position="30"/>
    </location>
</feature>
<feature type="transmembrane region" description="Helical" evidence="8">
    <location>
        <begin position="397"/>
        <end position="418"/>
    </location>
</feature>
<evidence type="ECO:0000313" key="10">
    <source>
        <dbReference type="Proteomes" id="UP000051574"/>
    </source>
</evidence>
<dbReference type="GO" id="GO:0005789">
    <property type="term" value="C:endoplasmic reticulum membrane"/>
    <property type="evidence" value="ECO:0007669"/>
    <property type="project" value="TreeGrafter"/>
</dbReference>
<dbReference type="AlphaFoldDB" id="A0A0T6BGJ3"/>
<organism evidence="9 10">
    <name type="scientific">Oryctes borbonicus</name>
    <dbReference type="NCBI Taxonomy" id="1629725"/>
    <lineage>
        <taxon>Eukaryota</taxon>
        <taxon>Metazoa</taxon>
        <taxon>Ecdysozoa</taxon>
        <taxon>Arthropoda</taxon>
        <taxon>Hexapoda</taxon>
        <taxon>Insecta</taxon>
        <taxon>Pterygota</taxon>
        <taxon>Neoptera</taxon>
        <taxon>Endopterygota</taxon>
        <taxon>Coleoptera</taxon>
        <taxon>Polyphaga</taxon>
        <taxon>Scarabaeiformia</taxon>
        <taxon>Scarabaeidae</taxon>
        <taxon>Dynastinae</taxon>
        <taxon>Oryctes</taxon>
    </lineage>
</organism>
<feature type="transmembrane region" description="Helical" evidence="8">
    <location>
        <begin position="243"/>
        <end position="261"/>
    </location>
</feature>
<keyword evidence="4 8" id="KW-0812">Transmembrane</keyword>
<name>A0A0T6BGJ3_9SCAR</name>
<dbReference type="PANTHER" id="PTHR10778">
    <property type="entry name" value="SOLUTE CARRIER FAMILY 35 MEMBER B"/>
    <property type="match status" value="1"/>
</dbReference>
<evidence type="ECO:0000256" key="4">
    <source>
        <dbReference type="ARBA" id="ARBA00022692"/>
    </source>
</evidence>
<dbReference type="Pfam" id="PF08449">
    <property type="entry name" value="UAA"/>
    <property type="match status" value="1"/>
</dbReference>
<comment type="similarity">
    <text evidence="2">Belongs to the nucleotide-sugar transporter family. SLC35B subfamily.</text>
</comment>
<keyword evidence="6 8" id="KW-0472">Membrane</keyword>
<dbReference type="GO" id="GO:0000139">
    <property type="term" value="C:Golgi membrane"/>
    <property type="evidence" value="ECO:0007669"/>
    <property type="project" value="TreeGrafter"/>
</dbReference>
<evidence type="ECO:0000256" key="5">
    <source>
        <dbReference type="ARBA" id="ARBA00022989"/>
    </source>
</evidence>
<evidence type="ECO:0000256" key="1">
    <source>
        <dbReference type="ARBA" id="ARBA00004141"/>
    </source>
</evidence>
<gene>
    <name evidence="9" type="ORF">AMK59_2813</name>
</gene>
<evidence type="ECO:0000256" key="3">
    <source>
        <dbReference type="ARBA" id="ARBA00022448"/>
    </source>
</evidence>
<feature type="transmembrane region" description="Helical" evidence="8">
    <location>
        <begin position="116"/>
        <end position="136"/>
    </location>
</feature>
<feature type="transmembrane region" description="Helical" evidence="8">
    <location>
        <begin position="42"/>
        <end position="66"/>
    </location>
</feature>
<feature type="transmembrane region" description="Helical" evidence="8">
    <location>
        <begin position="160"/>
        <end position="178"/>
    </location>
</feature>
<dbReference type="InterPro" id="IPR013657">
    <property type="entry name" value="SCL35B1-4/HUT1"/>
</dbReference>
<protein>
    <recommendedName>
        <fullName evidence="7">Adenosine 3'-phospho 5'-phosphosulfate transporter 1</fullName>
    </recommendedName>
</protein>
<sequence>MAKAPVTEVIICFIFISTASVIYFINKLIVNFELFGDVQPGYSWIVHCITNVLGYLTILLPVYFIYKYINKINYVDKPGSGRFAVLLRRFYGEDESLDKSGTVNKDTAPRTALNEALLLTFYFAGLQISFLSWGVLQEKIMTQKYLSIDNEEGHFKDSQFLVFVNRILAFCTSGFYIFCKRQPRHKCPYYKYIFCSLSNIMSSWCQYEALKYVSFLHQVLAKAAKTIPVIIMGKIVSRIKYEYYEYVTAGILSIGMLFFLLDAGDNKSTSTITTFSGLFLLCSYIVFDSFTSNWQGALFTQFGMSPVQMMCTVNFFSCIFTATSLLQQDGFSSSINFMIKYPAFTVDCILLSICSAGGQLFIFNTLSTFGPLVFAIISTIRQGFSVLLSCIIYQHHVGFAGVCGILLVFCSIFLRLYCSYRVKALRKSTKIINDMKV</sequence>
<comment type="subcellular location">
    <subcellularLocation>
        <location evidence="1">Membrane</location>
        <topology evidence="1">Multi-pass membrane protein</topology>
    </subcellularLocation>
</comment>
<evidence type="ECO:0000256" key="2">
    <source>
        <dbReference type="ARBA" id="ARBA00010694"/>
    </source>
</evidence>
<feature type="transmembrane region" description="Helical" evidence="8">
    <location>
        <begin position="348"/>
        <end position="377"/>
    </location>
</feature>
<evidence type="ECO:0000256" key="8">
    <source>
        <dbReference type="SAM" id="Phobius"/>
    </source>
</evidence>
<dbReference type="GO" id="GO:0046964">
    <property type="term" value="F:3'-phosphoadenosine 5'-phosphosulfate transmembrane transporter activity"/>
    <property type="evidence" value="ECO:0007669"/>
    <property type="project" value="TreeGrafter"/>
</dbReference>
<dbReference type="EMBL" id="LJIG01000499">
    <property type="protein sequence ID" value="KRT86441.1"/>
    <property type="molecule type" value="Genomic_DNA"/>
</dbReference>
<evidence type="ECO:0000313" key="9">
    <source>
        <dbReference type="EMBL" id="KRT86441.1"/>
    </source>
</evidence>